<dbReference type="EMBL" id="JAPFFF010000021">
    <property type="protein sequence ID" value="KAK8853717.1"/>
    <property type="molecule type" value="Genomic_DNA"/>
</dbReference>
<accession>A0ABR2HVP2</accession>
<evidence type="ECO:0000313" key="5">
    <source>
        <dbReference type="EMBL" id="KAK8853717.1"/>
    </source>
</evidence>
<evidence type="ECO:0008006" key="7">
    <source>
        <dbReference type="Google" id="ProtNLM"/>
    </source>
</evidence>
<dbReference type="PANTHER" id="PTHR24124:SF14">
    <property type="entry name" value="CHROMOSOME UNDETERMINED SCAFFOLD_25, WHOLE GENOME SHOTGUN SEQUENCE"/>
    <property type="match status" value="1"/>
</dbReference>
<sequence length="248" mass="29070">MANYILNNFVENRDEISNVLLKHRLKYHNFAFIDSKLIGKSCFSFLCEFDYPDLIDILIEKVDIDVNHKELIKEEIEVIEKEEEEEEEQNEININEYNEITPLSMALESNNIEVFKNLFANEKLDVNLKSKYSRSSCLRNHDKFFVGYDDSDDDDDNGDIKYNHINESEKTALFIAIEKNNEEILKLLLSNKNIDVNIRNKYINKSESKLSDGETLEIKEKTALYFAVEKGNSNIVELLLQNENNFYL</sequence>
<proteinExistence type="predicted"/>
<evidence type="ECO:0000256" key="1">
    <source>
        <dbReference type="ARBA" id="ARBA00022737"/>
    </source>
</evidence>
<keyword evidence="1" id="KW-0677">Repeat</keyword>
<dbReference type="SMART" id="SM00248">
    <property type="entry name" value="ANK"/>
    <property type="match status" value="4"/>
</dbReference>
<reference evidence="5 6" key="1">
    <citation type="submission" date="2024-04" db="EMBL/GenBank/DDBJ databases">
        <title>Tritrichomonas musculus Genome.</title>
        <authorList>
            <person name="Alves-Ferreira E."/>
            <person name="Grigg M."/>
            <person name="Lorenzi H."/>
            <person name="Galac M."/>
        </authorList>
    </citation>
    <scope>NUCLEOTIDE SEQUENCE [LARGE SCALE GENOMIC DNA]</scope>
    <source>
        <strain evidence="5 6">EAF2021</strain>
    </source>
</reference>
<dbReference type="PROSITE" id="PS50297">
    <property type="entry name" value="ANK_REP_REGION"/>
    <property type="match status" value="1"/>
</dbReference>
<gene>
    <name evidence="5" type="ORF">M9Y10_016260</name>
</gene>
<dbReference type="SUPFAM" id="SSF48403">
    <property type="entry name" value="Ankyrin repeat"/>
    <property type="match status" value="1"/>
</dbReference>
<keyword evidence="4" id="KW-0175">Coiled coil</keyword>
<keyword evidence="6" id="KW-1185">Reference proteome</keyword>
<name>A0ABR2HVP2_9EUKA</name>
<evidence type="ECO:0000256" key="3">
    <source>
        <dbReference type="PROSITE-ProRule" id="PRU00023"/>
    </source>
</evidence>
<feature type="repeat" description="ANK" evidence="3">
    <location>
        <begin position="219"/>
        <end position="248"/>
    </location>
</feature>
<dbReference type="InterPro" id="IPR002110">
    <property type="entry name" value="Ankyrin_rpt"/>
</dbReference>
<evidence type="ECO:0000256" key="4">
    <source>
        <dbReference type="SAM" id="Coils"/>
    </source>
</evidence>
<dbReference type="Gene3D" id="1.25.40.20">
    <property type="entry name" value="Ankyrin repeat-containing domain"/>
    <property type="match status" value="2"/>
</dbReference>
<feature type="coiled-coil region" evidence="4">
    <location>
        <begin position="69"/>
        <end position="100"/>
    </location>
</feature>
<comment type="caution">
    <text evidence="5">The sequence shown here is derived from an EMBL/GenBank/DDBJ whole genome shotgun (WGS) entry which is preliminary data.</text>
</comment>
<evidence type="ECO:0000313" key="6">
    <source>
        <dbReference type="Proteomes" id="UP001470230"/>
    </source>
</evidence>
<dbReference type="InterPro" id="IPR036770">
    <property type="entry name" value="Ankyrin_rpt-contain_sf"/>
</dbReference>
<evidence type="ECO:0000256" key="2">
    <source>
        <dbReference type="ARBA" id="ARBA00023043"/>
    </source>
</evidence>
<keyword evidence="2 3" id="KW-0040">ANK repeat</keyword>
<protein>
    <recommendedName>
        <fullName evidence="7">Ankyrin</fullName>
    </recommendedName>
</protein>
<organism evidence="5 6">
    <name type="scientific">Tritrichomonas musculus</name>
    <dbReference type="NCBI Taxonomy" id="1915356"/>
    <lineage>
        <taxon>Eukaryota</taxon>
        <taxon>Metamonada</taxon>
        <taxon>Parabasalia</taxon>
        <taxon>Tritrichomonadida</taxon>
        <taxon>Tritrichomonadidae</taxon>
        <taxon>Tritrichomonas</taxon>
    </lineage>
</organism>
<dbReference type="PROSITE" id="PS50088">
    <property type="entry name" value="ANK_REPEAT"/>
    <property type="match status" value="1"/>
</dbReference>
<dbReference type="PANTHER" id="PTHR24124">
    <property type="entry name" value="ANKYRIN REPEAT FAMILY A"/>
    <property type="match status" value="1"/>
</dbReference>
<dbReference type="Pfam" id="PF13637">
    <property type="entry name" value="Ank_4"/>
    <property type="match status" value="1"/>
</dbReference>
<dbReference type="Proteomes" id="UP001470230">
    <property type="component" value="Unassembled WGS sequence"/>
</dbReference>